<accession>A0A0E4GC34</accession>
<dbReference type="RefSeq" id="WP_046494921.1">
    <property type="nucleotide sequence ID" value="NZ_CGIH01000004.1"/>
</dbReference>
<evidence type="ECO:0000313" key="3">
    <source>
        <dbReference type="EMBL" id="CFX03234.1"/>
    </source>
</evidence>
<feature type="transmembrane region" description="Helical" evidence="2">
    <location>
        <begin position="6"/>
        <end position="32"/>
    </location>
</feature>
<dbReference type="STRING" id="690567.264"/>
<name>A0A0E4GC34_9FIRM</name>
<protein>
    <submittedName>
        <fullName evidence="3">Uncharacterized</fullName>
    </submittedName>
</protein>
<evidence type="ECO:0000256" key="2">
    <source>
        <dbReference type="SAM" id="Phobius"/>
    </source>
</evidence>
<keyword evidence="1" id="KW-0175">Coiled coil</keyword>
<proteinExistence type="predicted"/>
<reference evidence="3 4" key="1">
    <citation type="submission" date="2015-03" db="EMBL/GenBank/DDBJ databases">
        <authorList>
            <person name="Murphy D."/>
        </authorList>
    </citation>
    <scope>NUCLEOTIDE SEQUENCE [LARGE SCALE GENOMIC DNA]</scope>
    <source>
        <strain evidence="3 4">OL-4</strain>
    </source>
</reference>
<keyword evidence="2" id="KW-0472">Membrane</keyword>
<dbReference type="Proteomes" id="UP000045545">
    <property type="component" value="Unassembled WGS sequence"/>
</dbReference>
<dbReference type="EMBL" id="CGIH01000004">
    <property type="protein sequence ID" value="CFX03234.1"/>
    <property type="molecule type" value="Genomic_DNA"/>
</dbReference>
<evidence type="ECO:0000256" key="1">
    <source>
        <dbReference type="SAM" id="Coils"/>
    </source>
</evidence>
<keyword evidence="2" id="KW-0812">Transmembrane</keyword>
<sequence length="74" mass="9062">MDKAAILKALIIAIMIYYLVKGILYLLMWQVLSKIEERNKERAAKAKEMIMEKRRLRDEEEARLREEQKKRKYY</sequence>
<organism evidence="3 4">
    <name type="scientific">Syntrophomonas zehnderi OL-4</name>
    <dbReference type="NCBI Taxonomy" id="690567"/>
    <lineage>
        <taxon>Bacteria</taxon>
        <taxon>Bacillati</taxon>
        <taxon>Bacillota</taxon>
        <taxon>Clostridia</taxon>
        <taxon>Eubacteriales</taxon>
        <taxon>Syntrophomonadaceae</taxon>
        <taxon>Syntrophomonas</taxon>
    </lineage>
</organism>
<keyword evidence="2" id="KW-1133">Transmembrane helix</keyword>
<evidence type="ECO:0000313" key="4">
    <source>
        <dbReference type="Proteomes" id="UP000045545"/>
    </source>
</evidence>
<feature type="coiled-coil region" evidence="1">
    <location>
        <begin position="43"/>
        <end position="70"/>
    </location>
</feature>
<dbReference type="AlphaFoldDB" id="A0A0E4GC34"/>
<gene>
    <name evidence="3" type="ORF">264</name>
</gene>
<keyword evidence="4" id="KW-1185">Reference proteome</keyword>